<sequence>MKIIINNQEFILHPSGAVFWKEKKILLISDVHFGKVAHFRKYGIGIPKDASQENFTRLNSVLALFDIQIIVFLGDLFHSKINNEWALFAAWKKKLSQRVILIEGNHDIIGKHHYSDLDIEIYNELVIDDFLLTHHPTESEAFFNFCGHIHPGVKLRGLGRQFLNVSCFFRKQKQLIFPAFGEFTGNCYLMPTENDIVYAITKDEVIEVSSN</sequence>
<dbReference type="NCBIfam" id="TIGR04123">
    <property type="entry name" value="P_estr_lig_assc"/>
    <property type="match status" value="1"/>
</dbReference>
<keyword evidence="2" id="KW-0436">Ligase</keyword>
<accession>A0ABW8XTM9</accession>
<keyword evidence="2" id="KW-0540">Nuclease</keyword>
<evidence type="ECO:0000313" key="2">
    <source>
        <dbReference type="EMBL" id="MFL9830506.1"/>
    </source>
</evidence>
<dbReference type="Gene3D" id="3.60.21.10">
    <property type="match status" value="1"/>
</dbReference>
<reference evidence="2 3" key="1">
    <citation type="submission" date="2024-06" db="EMBL/GenBank/DDBJ databases">
        <authorList>
            <person name="Kaempfer P."/>
            <person name="Viver T."/>
        </authorList>
    </citation>
    <scope>NUCLEOTIDE SEQUENCE [LARGE SCALE GENOMIC DNA]</scope>
    <source>
        <strain evidence="2 3">ST-87</strain>
    </source>
</reference>
<dbReference type="GO" id="GO:0016787">
    <property type="term" value="F:hydrolase activity"/>
    <property type="evidence" value="ECO:0007669"/>
    <property type="project" value="UniProtKB-KW"/>
</dbReference>
<dbReference type="InterPro" id="IPR029052">
    <property type="entry name" value="Metallo-depent_PP-like"/>
</dbReference>
<protein>
    <submittedName>
        <fullName evidence="2">Ligase-associated DNA damage response endonuclease PdeM</fullName>
        <ecNumber evidence="2">3.1.-.-</ecNumber>
    </submittedName>
</protein>
<dbReference type="EC" id="3.1.-.-" evidence="2"/>
<dbReference type="PIRSF" id="PIRSF000887">
    <property type="entry name" value="Pesterase_MJ0037"/>
    <property type="match status" value="1"/>
</dbReference>
<dbReference type="EMBL" id="JBELQA010000003">
    <property type="protein sequence ID" value="MFL9830506.1"/>
    <property type="molecule type" value="Genomic_DNA"/>
</dbReference>
<keyword evidence="2" id="KW-0255">Endonuclease</keyword>
<dbReference type="InterPro" id="IPR026336">
    <property type="entry name" value="PdeM-like"/>
</dbReference>
<dbReference type="PANTHER" id="PTHR39323">
    <property type="entry name" value="BLR1149 PROTEIN"/>
    <property type="match status" value="1"/>
</dbReference>
<name>A0ABW8XTM9_9FLAO</name>
<dbReference type="Proteomes" id="UP001629260">
    <property type="component" value="Unassembled WGS sequence"/>
</dbReference>
<dbReference type="GO" id="GO:0016874">
    <property type="term" value="F:ligase activity"/>
    <property type="evidence" value="ECO:0007669"/>
    <property type="project" value="UniProtKB-KW"/>
</dbReference>
<evidence type="ECO:0000313" key="3">
    <source>
        <dbReference type="Proteomes" id="UP001629260"/>
    </source>
</evidence>
<evidence type="ECO:0000259" key="1">
    <source>
        <dbReference type="Pfam" id="PF00149"/>
    </source>
</evidence>
<organism evidence="2 3">
    <name type="scientific">Flavobacterium plantiphilum</name>
    <dbReference type="NCBI Taxonomy" id="3163297"/>
    <lineage>
        <taxon>Bacteria</taxon>
        <taxon>Pseudomonadati</taxon>
        <taxon>Bacteroidota</taxon>
        <taxon>Flavobacteriia</taxon>
        <taxon>Flavobacteriales</taxon>
        <taxon>Flavobacteriaceae</taxon>
        <taxon>Flavobacterium</taxon>
    </lineage>
</organism>
<dbReference type="PANTHER" id="PTHR39323:SF1">
    <property type="entry name" value="BLR1149 PROTEIN"/>
    <property type="match status" value="1"/>
</dbReference>
<feature type="domain" description="Calcineurin-like phosphoesterase" evidence="1">
    <location>
        <begin position="24"/>
        <end position="126"/>
    </location>
</feature>
<dbReference type="RefSeq" id="WP_408080994.1">
    <property type="nucleotide sequence ID" value="NZ_JBELQA010000003.1"/>
</dbReference>
<dbReference type="InterPro" id="IPR024173">
    <property type="entry name" value="Pesterase_MJ0037-like"/>
</dbReference>
<keyword evidence="2" id="KW-0378">Hydrolase</keyword>
<gene>
    <name evidence="2" type="primary">pdeM</name>
    <name evidence="2" type="ORF">ABS764_06530</name>
</gene>
<keyword evidence="3" id="KW-1185">Reference proteome</keyword>
<proteinExistence type="predicted"/>
<dbReference type="Pfam" id="PF00149">
    <property type="entry name" value="Metallophos"/>
    <property type="match status" value="1"/>
</dbReference>
<comment type="caution">
    <text evidence="2">The sequence shown here is derived from an EMBL/GenBank/DDBJ whole genome shotgun (WGS) entry which is preliminary data.</text>
</comment>
<dbReference type="GO" id="GO:0004519">
    <property type="term" value="F:endonuclease activity"/>
    <property type="evidence" value="ECO:0007669"/>
    <property type="project" value="UniProtKB-KW"/>
</dbReference>
<dbReference type="InterPro" id="IPR004843">
    <property type="entry name" value="Calcineurin-like_PHP"/>
</dbReference>
<dbReference type="SUPFAM" id="SSF56300">
    <property type="entry name" value="Metallo-dependent phosphatases"/>
    <property type="match status" value="1"/>
</dbReference>